<evidence type="ECO:0000313" key="1">
    <source>
        <dbReference type="EMBL" id="PUZ77187.1"/>
    </source>
</evidence>
<dbReference type="EMBL" id="CM009749">
    <property type="protein sequence ID" value="PUZ77187.1"/>
    <property type="molecule type" value="Genomic_DNA"/>
</dbReference>
<dbReference type="AlphaFoldDB" id="A0A2T7FAU6"/>
<gene>
    <name evidence="1" type="ORF">GQ55_1G350600</name>
</gene>
<dbReference type="Proteomes" id="UP000244336">
    <property type="component" value="Chromosome 1"/>
</dbReference>
<reference evidence="1 2" key="1">
    <citation type="submission" date="2018-04" db="EMBL/GenBank/DDBJ databases">
        <title>WGS assembly of Panicum hallii var. hallii HAL2.</title>
        <authorList>
            <person name="Lovell J."/>
            <person name="Jenkins J."/>
            <person name="Lowry D."/>
            <person name="Mamidi S."/>
            <person name="Sreedasyam A."/>
            <person name="Weng X."/>
            <person name="Barry K."/>
            <person name="Bonette J."/>
            <person name="Campitelli B."/>
            <person name="Daum C."/>
            <person name="Gordon S."/>
            <person name="Gould B."/>
            <person name="Lipzen A."/>
            <person name="MacQueen A."/>
            <person name="Palacio-Mejia J."/>
            <person name="Plott C."/>
            <person name="Shakirov E."/>
            <person name="Shu S."/>
            <person name="Yoshinaga Y."/>
            <person name="Zane M."/>
            <person name="Rokhsar D."/>
            <person name="Grimwood J."/>
            <person name="Schmutz J."/>
            <person name="Juenger T."/>
        </authorList>
    </citation>
    <scope>NUCLEOTIDE SEQUENCE [LARGE SCALE GENOMIC DNA]</scope>
    <source>
        <strain evidence="2">cv. HAL2</strain>
    </source>
</reference>
<proteinExistence type="predicted"/>
<organism evidence="1 2">
    <name type="scientific">Panicum hallii var. hallii</name>
    <dbReference type="NCBI Taxonomy" id="1504633"/>
    <lineage>
        <taxon>Eukaryota</taxon>
        <taxon>Viridiplantae</taxon>
        <taxon>Streptophyta</taxon>
        <taxon>Embryophyta</taxon>
        <taxon>Tracheophyta</taxon>
        <taxon>Spermatophyta</taxon>
        <taxon>Magnoliopsida</taxon>
        <taxon>Liliopsida</taxon>
        <taxon>Poales</taxon>
        <taxon>Poaceae</taxon>
        <taxon>PACMAD clade</taxon>
        <taxon>Panicoideae</taxon>
        <taxon>Panicodae</taxon>
        <taxon>Paniceae</taxon>
        <taxon>Panicinae</taxon>
        <taxon>Panicum</taxon>
        <taxon>Panicum sect. Panicum</taxon>
    </lineage>
</organism>
<evidence type="ECO:0000313" key="2">
    <source>
        <dbReference type="Proteomes" id="UP000244336"/>
    </source>
</evidence>
<name>A0A2T7FAU6_9POAL</name>
<dbReference type="Gramene" id="PUZ77187">
    <property type="protein sequence ID" value="PUZ77187"/>
    <property type="gene ID" value="GQ55_1G350600"/>
</dbReference>
<protein>
    <submittedName>
        <fullName evidence="1">Uncharacterized protein</fullName>
    </submittedName>
</protein>
<sequence length="69" mass="7993">MLVPTTSSTDGRDSFLPRLTDKMHAWERAARFVWTSPPTATVRAFRQPEALRGKGKRMQLQRKLLRHSD</sequence>
<keyword evidence="2" id="KW-1185">Reference proteome</keyword>
<accession>A0A2T7FAU6</accession>